<evidence type="ECO:0000256" key="12">
    <source>
        <dbReference type="SAM" id="MobiDB-lite"/>
    </source>
</evidence>
<evidence type="ECO:0000256" key="6">
    <source>
        <dbReference type="ARBA" id="ARBA00022771"/>
    </source>
</evidence>
<dbReference type="InterPro" id="IPR003959">
    <property type="entry name" value="ATPase_AAA_core"/>
</dbReference>
<protein>
    <submittedName>
        <fullName evidence="14">ATPase WRNIP1 like C26H5.02c</fullName>
    </submittedName>
</protein>
<evidence type="ECO:0000256" key="9">
    <source>
        <dbReference type="ARBA" id="ARBA00023204"/>
    </source>
</evidence>
<dbReference type="FunFam" id="1.20.272.10:FF:000001">
    <property type="entry name" value="Putative AAA family ATPase"/>
    <property type="match status" value="1"/>
</dbReference>
<proteinExistence type="inferred from homology"/>
<dbReference type="InterPro" id="IPR021886">
    <property type="entry name" value="MgsA_C"/>
</dbReference>
<dbReference type="InterPro" id="IPR006642">
    <property type="entry name" value="Rad18_UBZ4"/>
</dbReference>
<dbReference type="FunFam" id="3.40.50.300:FF:000137">
    <property type="entry name" value="Replication-associated recombination protein A"/>
    <property type="match status" value="1"/>
</dbReference>
<dbReference type="HOGENOM" id="CLU_288719_0_0_1"/>
<dbReference type="GO" id="GO:0008270">
    <property type="term" value="F:zinc ion binding"/>
    <property type="evidence" value="ECO:0007669"/>
    <property type="project" value="UniProtKB-KW"/>
</dbReference>
<keyword evidence="2" id="KW-0235">DNA replication</keyword>
<evidence type="ECO:0000256" key="2">
    <source>
        <dbReference type="ARBA" id="ARBA00022705"/>
    </source>
</evidence>
<dbReference type="CDD" id="cd18139">
    <property type="entry name" value="HLD_clamp_RarA"/>
    <property type="match status" value="1"/>
</dbReference>
<dbReference type="InterPro" id="IPR003593">
    <property type="entry name" value="AAA+_ATPase"/>
</dbReference>
<evidence type="ECO:0000256" key="5">
    <source>
        <dbReference type="ARBA" id="ARBA00022763"/>
    </source>
</evidence>
<evidence type="ECO:0000256" key="4">
    <source>
        <dbReference type="ARBA" id="ARBA00022741"/>
    </source>
</evidence>
<dbReference type="FunFam" id="1.10.8.60:FF:000029">
    <property type="entry name" value="Replication-associated recombination protein A"/>
    <property type="match status" value="1"/>
</dbReference>
<organism evidence="14">
    <name type="scientific">Talaromyces marneffei PM1</name>
    <dbReference type="NCBI Taxonomy" id="1077442"/>
    <lineage>
        <taxon>Eukaryota</taxon>
        <taxon>Fungi</taxon>
        <taxon>Dikarya</taxon>
        <taxon>Ascomycota</taxon>
        <taxon>Pezizomycotina</taxon>
        <taxon>Eurotiomycetes</taxon>
        <taxon>Eurotiomycetidae</taxon>
        <taxon>Eurotiales</taxon>
        <taxon>Trichocomaceae</taxon>
        <taxon>Talaromyces</taxon>
        <taxon>Talaromyces sect. Talaromyces</taxon>
    </lineage>
</organism>
<dbReference type="Pfam" id="PF16193">
    <property type="entry name" value="AAA_assoc_2"/>
    <property type="match status" value="1"/>
</dbReference>
<dbReference type="Gene3D" id="1.10.8.60">
    <property type="match status" value="1"/>
</dbReference>
<comment type="function">
    <text evidence="10">Functions as a modulator for initiation or reinitiation events during DNA polymerase delta-mediated DNA synthesis. Has an intrinsic ATPase activity that functions as a sensor of DNA damage or of arrested replication forks and regulates the extent of DNA synthesis.</text>
</comment>
<reference key="1">
    <citation type="journal article" date="2014" name="PLoS Genet.">
        <title>Signature Gene Expression Reveals Novel Clues to the Molecular Mechanisms of Dimorphic Transition in Penicillium marneffei.</title>
        <authorList>
            <person name="Yang E."/>
            <person name="Wang G."/>
            <person name="Cai J."/>
            <person name="Woo P.C."/>
            <person name="Lau S.K."/>
            <person name="Yuen K.-Y."/>
            <person name="Chow W.-N."/>
            <person name="Lin X."/>
        </authorList>
    </citation>
    <scope>NUCLEOTIDE SEQUENCE [LARGE SCALE GENOMIC DNA]</scope>
    <source>
        <strain>PM1</strain>
    </source>
</reference>
<dbReference type="InterPro" id="IPR027417">
    <property type="entry name" value="P-loop_NTPase"/>
</dbReference>
<accession>A0A093V7L0</accession>
<dbReference type="SUPFAM" id="SSF52540">
    <property type="entry name" value="P-loop containing nucleoside triphosphate hydrolases"/>
    <property type="match status" value="1"/>
</dbReference>
<evidence type="ECO:0000256" key="10">
    <source>
        <dbReference type="ARBA" id="ARBA00056113"/>
    </source>
</evidence>
<dbReference type="Gene3D" id="3.40.50.300">
    <property type="entry name" value="P-loop containing nucleotide triphosphate hydrolases"/>
    <property type="match status" value="1"/>
</dbReference>
<reference evidence="14" key="2">
    <citation type="journal article" date="2014" name="PLoS Genet.">
        <title>Signature gene expression reveals novel clues to the molecular mechanisms of dimorphic transition in Penicillium marneffei.</title>
        <authorList>
            <person name="Yang E."/>
            <person name="Wang G."/>
            <person name="Cai J."/>
            <person name="Woo P.C."/>
            <person name="Lau S.K."/>
            <person name="Yuen K.-Y."/>
            <person name="Chow W.-N."/>
            <person name="Lin X."/>
        </authorList>
    </citation>
    <scope>NUCLEOTIDE SEQUENCE</scope>
    <source>
        <strain evidence="14">PM1</strain>
    </source>
</reference>
<keyword evidence="4" id="KW-0547">Nucleotide-binding</keyword>
<dbReference type="PANTHER" id="PTHR13779:SF7">
    <property type="entry name" value="ATPASE WRNIP1"/>
    <property type="match status" value="1"/>
</dbReference>
<evidence type="ECO:0000313" key="14">
    <source>
        <dbReference type="EMBL" id="KFX48502.1"/>
    </source>
</evidence>
<dbReference type="SMART" id="SM00382">
    <property type="entry name" value="AAA"/>
    <property type="match status" value="1"/>
</dbReference>
<keyword evidence="6 11" id="KW-0863">Zinc-finger</keyword>
<name>A0A093V7L0_TALMA</name>
<feature type="domain" description="UBZ4-type" evidence="13">
    <location>
        <begin position="1"/>
        <end position="29"/>
    </location>
</feature>
<dbReference type="GO" id="GO:0005634">
    <property type="term" value="C:nucleus"/>
    <property type="evidence" value="ECO:0007669"/>
    <property type="project" value="TreeGrafter"/>
</dbReference>
<evidence type="ECO:0000256" key="7">
    <source>
        <dbReference type="ARBA" id="ARBA00022833"/>
    </source>
</evidence>
<dbReference type="GO" id="GO:0016887">
    <property type="term" value="F:ATP hydrolysis activity"/>
    <property type="evidence" value="ECO:0007669"/>
    <property type="project" value="InterPro"/>
</dbReference>
<keyword evidence="5 11" id="KW-0227">DNA damage</keyword>
<dbReference type="SUPFAM" id="SSF48019">
    <property type="entry name" value="post-AAA+ oligomerization domain-like"/>
    <property type="match status" value="1"/>
</dbReference>
<dbReference type="SMART" id="SM00734">
    <property type="entry name" value="ZnF_Rad18"/>
    <property type="match status" value="1"/>
</dbReference>
<comment type="caution">
    <text evidence="14">The sequence shown here is derived from an EMBL/GenBank/DDBJ whole genome shotgun (WGS) entry which is preliminary data.</text>
</comment>
<dbReference type="FunFam" id="1.10.3710.10:FF:000005">
    <property type="entry name" value="AAA family ATPase, putative"/>
    <property type="match status" value="1"/>
</dbReference>
<dbReference type="InterPro" id="IPR051314">
    <property type="entry name" value="AAA_ATPase_RarA/MGS1/WRNIP1"/>
</dbReference>
<dbReference type="AlphaFoldDB" id="A0A093V7L0"/>
<dbReference type="GO" id="GO:0017116">
    <property type="term" value="F:single-stranded DNA helicase activity"/>
    <property type="evidence" value="ECO:0007669"/>
    <property type="project" value="TreeGrafter"/>
</dbReference>
<keyword evidence="9 11" id="KW-0234">DNA repair</keyword>
<evidence type="ECO:0000256" key="1">
    <source>
        <dbReference type="ARBA" id="ARBA00008959"/>
    </source>
</evidence>
<evidence type="ECO:0000259" key="13">
    <source>
        <dbReference type="PROSITE" id="PS51908"/>
    </source>
</evidence>
<dbReference type="GO" id="GO:0008047">
    <property type="term" value="F:enzyme activator activity"/>
    <property type="evidence" value="ECO:0007669"/>
    <property type="project" value="TreeGrafter"/>
</dbReference>
<dbReference type="InterPro" id="IPR008921">
    <property type="entry name" value="DNA_pol3_clamp-load_cplx_C"/>
</dbReference>
<dbReference type="CDD" id="cd00009">
    <property type="entry name" value="AAA"/>
    <property type="match status" value="1"/>
</dbReference>
<evidence type="ECO:0000256" key="11">
    <source>
        <dbReference type="PROSITE-ProRule" id="PRU01256"/>
    </source>
</evidence>
<dbReference type="GO" id="GO:0003677">
    <property type="term" value="F:DNA binding"/>
    <property type="evidence" value="ECO:0007669"/>
    <property type="project" value="InterPro"/>
</dbReference>
<dbReference type="Pfam" id="PF00004">
    <property type="entry name" value="AAA"/>
    <property type="match status" value="1"/>
</dbReference>
<keyword evidence="3" id="KW-0479">Metal-binding</keyword>
<dbReference type="EMBL" id="JPOX01000012">
    <property type="protein sequence ID" value="KFX48502.1"/>
    <property type="molecule type" value="Genomic_DNA"/>
</dbReference>
<keyword evidence="8" id="KW-0067">ATP-binding</keyword>
<dbReference type="eggNOG" id="KOG2028">
    <property type="taxonomic scope" value="Eukaryota"/>
</dbReference>
<dbReference type="Gene3D" id="1.10.3710.10">
    <property type="entry name" value="DNA polymerase III clamp loader subunits, C-terminal domain"/>
    <property type="match status" value="1"/>
</dbReference>
<dbReference type="Gene3D" id="1.20.272.10">
    <property type="match status" value="1"/>
</dbReference>
<dbReference type="PROSITE" id="PS51908">
    <property type="entry name" value="ZF_UBZ4"/>
    <property type="match status" value="1"/>
</dbReference>
<dbReference type="GO" id="GO:0000731">
    <property type="term" value="P:DNA synthesis involved in DNA repair"/>
    <property type="evidence" value="ECO:0007669"/>
    <property type="project" value="TreeGrafter"/>
</dbReference>
<evidence type="ECO:0000256" key="3">
    <source>
        <dbReference type="ARBA" id="ARBA00022723"/>
    </source>
</evidence>
<comment type="similarity">
    <text evidence="1">Belongs to the AAA ATPase family. RarA/MGS1/WRNIP1 subfamily.</text>
</comment>
<dbReference type="GO" id="GO:0006271">
    <property type="term" value="P:DNA strand elongation involved in DNA replication"/>
    <property type="evidence" value="ECO:0007669"/>
    <property type="project" value="UniProtKB-ARBA"/>
</dbReference>
<dbReference type="InterPro" id="IPR032423">
    <property type="entry name" value="AAA_assoc_2"/>
</dbReference>
<dbReference type="PANTHER" id="PTHR13779">
    <property type="entry name" value="WERNER HELICASE-INTERACTING PROTEIN 1 FAMILY MEMBER"/>
    <property type="match status" value="1"/>
</dbReference>
<gene>
    <name evidence="14" type="ORF">GQ26_0122080</name>
</gene>
<dbReference type="GO" id="GO:0005524">
    <property type="term" value="F:ATP binding"/>
    <property type="evidence" value="ECO:0007669"/>
    <property type="project" value="UniProtKB-KW"/>
</dbReference>
<keyword evidence="7" id="KW-0862">Zinc</keyword>
<sequence length="1064" mass="117571">MVSCPICAKNVKEVNINAHIDSDCQNFVIDDSSLSQSDSSSSQKNGTAINFFQPSSARKSSSTVVHASTFSTPSRSNEVSKHPISTQDDLKRKRGPEPPSSTAEPDADPTIKRSKPMAFQRAAPLAERMRPKSLDEVCGQDLVGPNGILRSLIEQDRVPSMILWGGAGTGKTTIARVIACMVGSRFVEINSTTSGIAECKKIFAEARNELGLTGRKTILFCDEIHRFSKTQQDVLLGPVESGVVTLIAATTENPSFKVQNALLSRCRTFTLEKLTDDDLTSILKRALAIEGSSYSPSELVDDELIRYLATFSDGDARTALNLLELAMGLSNRPGMTKAVLKKSLTKTLVYDRAGDQHYDTISAFHKSIRGSDADAALYYLARMIQSGEDPLYIARRLIVVASEDIGLADNSMLTLAISTHSAVEKVGLPEARINLAHATVAMALSKKSTRAYRGLNNAFAALSEPGVASLPIPLHLRNAPTRLMKELGYGKEYKYNPNYKDGQVVQEYLPESLQERKFLEDNDLGDLVDPELFKARMPSKKKKSDQSHPQMAPPIVPASAASPMPTMNSMPPYICASHIPFNPYLAEPGGIYQENTQLRSVHGSDRDTVLPLGHILTSGGRSTRHGFPHRQDNHGHQAAITYTFKHENPSENLKKDATASDKKHQQVPCPNCRRNERDENDCVRGGYSSLYMALMIKHRSQFEPDPDCFKKAQETLARLKQDIQPFASPIAIRWVFRDQPCYGTFLLAADQLDLHQADTTLGKELVDLAQRSIPVIRQQHEPEELSNYAHRVLGVLAIMKRLFASVCSTEAVTIKTARAIVFFLMTIYTMELCEVSLRLAKGLYRALNKKSSATECKEYVIPAYIQAIDGMINLQWPHSLMSDIFTHVQPPDQLRNLQELLRQLVLDGGVEPTSDANQNFDSDLPQFDIMIGFPYEMRGTSVPVGFIQRLRQGYSVNVLLRSDFDESMENSTTGPQTINPSLLLSPEISWDSILADNETSTALDSGYDPAIFSYGTETQNTEITCPPLDSPDFFARAYESTLAMSNSAIEPSPEDFAQMGEHLS</sequence>
<evidence type="ECO:0000256" key="8">
    <source>
        <dbReference type="ARBA" id="ARBA00022840"/>
    </source>
</evidence>
<feature type="compositionally biased region" description="Polar residues" evidence="12">
    <location>
        <begin position="62"/>
        <end position="87"/>
    </location>
</feature>
<feature type="region of interest" description="Disordered" evidence="12">
    <location>
        <begin position="62"/>
        <end position="116"/>
    </location>
</feature>
<dbReference type="Pfam" id="PF12002">
    <property type="entry name" value="MgsA_C"/>
    <property type="match status" value="1"/>
</dbReference>